<evidence type="ECO:0000313" key="2">
    <source>
        <dbReference type="EMBL" id="QOQ78670.1"/>
    </source>
</evidence>
<dbReference type="RefSeq" id="WP_197558130.1">
    <property type="nucleotide sequence ID" value="NZ_CP063065.1"/>
</dbReference>
<dbReference type="Proteomes" id="UP000595091">
    <property type="component" value="Chromosome"/>
</dbReference>
<feature type="domain" description="Nucleotidyl transferase" evidence="1">
    <location>
        <begin position="2"/>
        <end position="241"/>
    </location>
</feature>
<reference evidence="2 3" key="1">
    <citation type="submission" date="2020-10" db="EMBL/GenBank/DDBJ databases">
        <title>Plasmid carrying two tetracycline resistance determinant.</title>
        <authorList>
            <person name="Yang Q."/>
        </authorList>
    </citation>
    <scope>NUCLEOTIDE SEQUENCE [LARGE SCALE GENOMIC DNA]</scope>
    <source>
        <strain evidence="2 3">T43</strain>
    </source>
</reference>
<protein>
    <submittedName>
        <fullName evidence="2">Nucleotidyltransferase family protein</fullName>
    </submittedName>
</protein>
<dbReference type="InterPro" id="IPR029044">
    <property type="entry name" value="Nucleotide-diphossugar_trans"/>
</dbReference>
<dbReference type="GO" id="GO:0016740">
    <property type="term" value="F:transferase activity"/>
    <property type="evidence" value="ECO:0007669"/>
    <property type="project" value="UniProtKB-KW"/>
</dbReference>
<dbReference type="PANTHER" id="PTHR42883:SF2">
    <property type="entry name" value="THYMIDYLYLTRANSFERASE"/>
    <property type="match status" value="1"/>
</dbReference>
<dbReference type="InterPro" id="IPR005835">
    <property type="entry name" value="NTP_transferase_dom"/>
</dbReference>
<dbReference type="Gene3D" id="3.90.550.10">
    <property type="entry name" value="Spore Coat Polysaccharide Biosynthesis Protein SpsA, Chain A"/>
    <property type="match status" value="1"/>
</dbReference>
<accession>A0A7M1KTZ6</accession>
<dbReference type="Pfam" id="PF00483">
    <property type="entry name" value="NTP_transferase"/>
    <property type="match status" value="1"/>
</dbReference>
<dbReference type="EMBL" id="CP063065">
    <property type="protein sequence ID" value="QOQ78670.1"/>
    <property type="molecule type" value="Genomic_DNA"/>
</dbReference>
<gene>
    <name evidence="2" type="ORF">IMX20_06660</name>
</gene>
<dbReference type="AlphaFoldDB" id="A0A7M1KTZ6"/>
<sequence length="247" mass="27961">MKAILLGAGYATRLYPLTKNKAKPLLEVAGKTITDHIVEKIIQVPEVDEIIIVTNDKFAHQFEEWVDQANYDMKFTVVNDGTLSNETRLGAIGDIQFVIDQENVTDDLLILAGDNLFEFSLKEFVNFASEKTSDTLAMYEEDNLTQLQRSGVAEIDLESKLIKSFEEKPKVPKSNLSVPVFYVLKASTIPLIQAYLNEGYNPDAPGNFIPYLISNKDTYAYVFEGKRYDIGTLESYESVQKIFKKNY</sequence>
<dbReference type="PANTHER" id="PTHR42883">
    <property type="entry name" value="GLUCOSE-1-PHOSPHATE THYMIDYLTRANSFERASE"/>
    <property type="match status" value="1"/>
</dbReference>
<evidence type="ECO:0000313" key="3">
    <source>
        <dbReference type="Proteomes" id="UP000595091"/>
    </source>
</evidence>
<name>A0A7M1KTZ6_9LACT</name>
<dbReference type="CDD" id="cd04181">
    <property type="entry name" value="NTP_transferase"/>
    <property type="match status" value="1"/>
</dbReference>
<evidence type="ECO:0000259" key="1">
    <source>
        <dbReference type="Pfam" id="PF00483"/>
    </source>
</evidence>
<organism evidence="2 3">
    <name type="scientific">Aerococcus urinaeequi</name>
    <dbReference type="NCBI Taxonomy" id="51665"/>
    <lineage>
        <taxon>Bacteria</taxon>
        <taxon>Bacillati</taxon>
        <taxon>Bacillota</taxon>
        <taxon>Bacilli</taxon>
        <taxon>Lactobacillales</taxon>
        <taxon>Aerococcaceae</taxon>
        <taxon>Aerococcus</taxon>
    </lineage>
</organism>
<keyword evidence="2" id="KW-0808">Transferase</keyword>
<proteinExistence type="predicted"/>
<dbReference type="SUPFAM" id="SSF53448">
    <property type="entry name" value="Nucleotide-diphospho-sugar transferases"/>
    <property type="match status" value="1"/>
</dbReference>